<dbReference type="Pfam" id="PF00111">
    <property type="entry name" value="Fer2"/>
    <property type="match status" value="1"/>
</dbReference>
<dbReference type="InterPro" id="IPR001041">
    <property type="entry name" value="2Fe-2S_ferredoxin-type"/>
</dbReference>
<evidence type="ECO:0000256" key="3">
    <source>
        <dbReference type="ARBA" id="ARBA00022723"/>
    </source>
</evidence>
<organism evidence="8 9">
    <name type="scientific">Novosphingobium barchaimii LL02</name>
    <dbReference type="NCBI Taxonomy" id="1114963"/>
    <lineage>
        <taxon>Bacteria</taxon>
        <taxon>Pseudomonadati</taxon>
        <taxon>Pseudomonadota</taxon>
        <taxon>Alphaproteobacteria</taxon>
        <taxon>Sphingomonadales</taxon>
        <taxon>Sphingomonadaceae</taxon>
        <taxon>Novosphingobium</taxon>
    </lineage>
</organism>
<dbReference type="GO" id="GO:0009055">
    <property type="term" value="F:electron transfer activity"/>
    <property type="evidence" value="ECO:0007669"/>
    <property type="project" value="TreeGrafter"/>
</dbReference>
<comment type="similarity">
    <text evidence="1">Belongs to the adrenodoxin/putidaredoxin family.</text>
</comment>
<proteinExistence type="inferred from homology"/>
<keyword evidence="4" id="KW-0408">Iron</keyword>
<dbReference type="PANTHER" id="PTHR23426">
    <property type="entry name" value="FERREDOXIN/ADRENODOXIN"/>
    <property type="match status" value="1"/>
</dbReference>
<dbReference type="SUPFAM" id="SSF54292">
    <property type="entry name" value="2Fe-2S ferredoxin-like"/>
    <property type="match status" value="1"/>
</dbReference>
<dbReference type="InterPro" id="IPR036010">
    <property type="entry name" value="2Fe-2S_ferredoxin-like_sf"/>
</dbReference>
<dbReference type="InterPro" id="IPR001055">
    <property type="entry name" value="Adrenodoxin-like"/>
</dbReference>
<evidence type="ECO:0000256" key="1">
    <source>
        <dbReference type="ARBA" id="ARBA00010914"/>
    </source>
</evidence>
<feature type="domain" description="2Fe-2S ferredoxin-type" evidence="7">
    <location>
        <begin position="2"/>
        <end position="107"/>
    </location>
</feature>
<accession>A0A0J7Y4W8</accession>
<comment type="caution">
    <text evidence="8">The sequence shown here is derived from an EMBL/GenBank/DDBJ whole genome shotgun (WGS) entry which is preliminary data.</text>
</comment>
<dbReference type="RefSeq" id="WP_059150686.1">
    <property type="nucleotide sequence ID" value="NZ_KQ130452.1"/>
</dbReference>
<dbReference type="Gene3D" id="3.10.20.30">
    <property type="match status" value="1"/>
</dbReference>
<dbReference type="OrthoDB" id="9799640at2"/>
<evidence type="ECO:0000256" key="4">
    <source>
        <dbReference type="ARBA" id="ARBA00023004"/>
    </source>
</evidence>
<keyword evidence="2" id="KW-0001">2Fe-2S</keyword>
<dbReference type="CDD" id="cd00207">
    <property type="entry name" value="fer2"/>
    <property type="match status" value="1"/>
</dbReference>
<evidence type="ECO:0000256" key="5">
    <source>
        <dbReference type="ARBA" id="ARBA00023014"/>
    </source>
</evidence>
<dbReference type="AlphaFoldDB" id="A0A0J7Y4W8"/>
<dbReference type="GO" id="GO:0046872">
    <property type="term" value="F:metal ion binding"/>
    <property type="evidence" value="ECO:0007669"/>
    <property type="project" value="UniProtKB-KW"/>
</dbReference>
<evidence type="ECO:0000256" key="6">
    <source>
        <dbReference type="ARBA" id="ARBA00034078"/>
    </source>
</evidence>
<gene>
    <name evidence="8" type="ORF">V474_13085</name>
</gene>
<sequence>MAKVTYVDHTGTAVEVDIAVGENVMRGALYNGIEGITGECGGGLSCATCHCYVDDAWTDAAGGPSSEAEAELLESTAAEVKPSSRLSCQLVVTEALDGMVVHMPEHQL</sequence>
<name>A0A0J7Y4W8_9SPHN</name>
<keyword evidence="3" id="KW-0479">Metal-binding</keyword>
<keyword evidence="5" id="KW-0411">Iron-sulfur</keyword>
<dbReference type="PROSITE" id="PS51085">
    <property type="entry name" value="2FE2S_FER_2"/>
    <property type="match status" value="1"/>
</dbReference>
<evidence type="ECO:0000313" key="8">
    <source>
        <dbReference type="EMBL" id="KMS58919.1"/>
    </source>
</evidence>
<evidence type="ECO:0000259" key="7">
    <source>
        <dbReference type="PROSITE" id="PS51085"/>
    </source>
</evidence>
<protein>
    <submittedName>
        <fullName evidence="8">Reductase</fullName>
    </submittedName>
</protein>
<dbReference type="InterPro" id="IPR012675">
    <property type="entry name" value="Beta-grasp_dom_sf"/>
</dbReference>
<dbReference type="PATRIC" id="fig|1114963.3.peg.1421"/>
<dbReference type="GO" id="GO:0140647">
    <property type="term" value="P:P450-containing electron transport chain"/>
    <property type="evidence" value="ECO:0007669"/>
    <property type="project" value="InterPro"/>
</dbReference>
<reference evidence="8 9" key="1">
    <citation type="journal article" date="2015" name="G3 (Bethesda)">
        <title>Insights into Ongoing Evolution of the Hexachlorocyclohexane Catabolic Pathway from Comparative Genomics of Ten Sphingomonadaceae Strains.</title>
        <authorList>
            <person name="Pearce S.L."/>
            <person name="Oakeshott J.G."/>
            <person name="Pandey G."/>
        </authorList>
    </citation>
    <scope>NUCLEOTIDE SEQUENCE [LARGE SCALE GENOMIC DNA]</scope>
    <source>
        <strain evidence="8 9">LL02</strain>
    </source>
</reference>
<comment type="cofactor">
    <cofactor evidence="6">
        <name>[2Fe-2S] cluster</name>
        <dbReference type="ChEBI" id="CHEBI:190135"/>
    </cofactor>
</comment>
<dbReference type="EMBL" id="JACU01000003">
    <property type="protein sequence ID" value="KMS58919.1"/>
    <property type="molecule type" value="Genomic_DNA"/>
</dbReference>
<keyword evidence="9" id="KW-1185">Reference proteome</keyword>
<dbReference type="PANTHER" id="PTHR23426:SF65">
    <property type="entry name" value="FERREDOXIN-2, MITOCHONDRIAL"/>
    <property type="match status" value="1"/>
</dbReference>
<evidence type="ECO:0000313" key="9">
    <source>
        <dbReference type="Proteomes" id="UP000052268"/>
    </source>
</evidence>
<dbReference type="Proteomes" id="UP000052268">
    <property type="component" value="Unassembled WGS sequence"/>
</dbReference>
<evidence type="ECO:0000256" key="2">
    <source>
        <dbReference type="ARBA" id="ARBA00022714"/>
    </source>
</evidence>
<dbReference type="GO" id="GO:0051537">
    <property type="term" value="F:2 iron, 2 sulfur cluster binding"/>
    <property type="evidence" value="ECO:0007669"/>
    <property type="project" value="UniProtKB-KW"/>
</dbReference>